<dbReference type="SUPFAM" id="SSF47413">
    <property type="entry name" value="lambda repressor-like DNA-binding domains"/>
    <property type="match status" value="1"/>
</dbReference>
<comment type="caution">
    <text evidence="3">The sequence shown here is derived from an EMBL/GenBank/DDBJ whole genome shotgun (WGS) entry which is preliminary data.</text>
</comment>
<keyword evidence="4" id="KW-1185">Reference proteome</keyword>
<dbReference type="RefSeq" id="WP_114027566.1">
    <property type="nucleotide sequence ID" value="NZ_QOIL01000003.1"/>
</dbReference>
<sequence>MAMSRARRAELQRRAQEIRIARQRRGEDVALVAEAIRREIPDLLPLEVRRLANGWSRPQVLAEIARLYEAEGLPAPGVNSAQLCRWEHGEVTPNDEHAAALAKVYGVSPKELGLPSNPWATPARRPSAGRRRATTVTRDREIEGDDPMRRRTLLAAAGLSIPWSLLQRFDDALALPAEPERAEGLSDVRQRLQEARRQYDVSALPTLVAGLPGLLAMAKACAEKADTQEGWAVLASCYNLSTDVLNKVGKKDSATITADRGVIYAQRSGDAVAMAASARAMGMMLRGFGRNELAAQTLMRAAGRLDALGLRTAREADVYVRLMCAAAYATCSGGDRERAFEQIAEAERAARRLAGALPFVKSFHITLHTALGDPGAALHAGRPLREEMYPTPERRARLHTNLAVAWWLQGEPEQTAGALLSAYRHAPSEVRDRPTIRRIAGDLVVSRPRMSGVQELVKVLERAS</sequence>
<dbReference type="CDD" id="cd00093">
    <property type="entry name" value="HTH_XRE"/>
    <property type="match status" value="1"/>
</dbReference>
<dbReference type="InterPro" id="IPR001387">
    <property type="entry name" value="Cro/C1-type_HTH"/>
</dbReference>
<dbReference type="Proteomes" id="UP000253094">
    <property type="component" value="Unassembled WGS sequence"/>
</dbReference>
<protein>
    <submittedName>
        <fullName evidence="3">XRE family transcriptional regulator</fullName>
    </submittedName>
</protein>
<evidence type="ECO:0000313" key="4">
    <source>
        <dbReference type="Proteomes" id="UP000253094"/>
    </source>
</evidence>
<dbReference type="OrthoDB" id="3865941at2"/>
<accession>A0A367FNW0</accession>
<proteinExistence type="predicted"/>
<name>A0A367FNW0_9ACTN</name>
<dbReference type="GO" id="GO:0003677">
    <property type="term" value="F:DNA binding"/>
    <property type="evidence" value="ECO:0007669"/>
    <property type="project" value="InterPro"/>
</dbReference>
<gene>
    <name evidence="3" type="ORF">DQ384_05255</name>
</gene>
<feature type="domain" description="HTH cro/C1-type" evidence="2">
    <location>
        <begin position="77"/>
        <end position="112"/>
    </location>
</feature>
<dbReference type="InterPro" id="IPR010982">
    <property type="entry name" value="Lambda_DNA-bd_dom_sf"/>
</dbReference>
<dbReference type="PROSITE" id="PS50943">
    <property type="entry name" value="HTH_CROC1"/>
    <property type="match status" value="1"/>
</dbReference>
<dbReference type="EMBL" id="QOIL01000003">
    <property type="protein sequence ID" value="RCG31951.1"/>
    <property type="molecule type" value="Genomic_DNA"/>
</dbReference>
<reference evidence="3 4" key="1">
    <citation type="submission" date="2018-06" db="EMBL/GenBank/DDBJ databases">
        <title>Sphaerisporangium craniellae sp. nov., isolated from a marine sponge in the South China Sea.</title>
        <authorList>
            <person name="Li L."/>
        </authorList>
    </citation>
    <scope>NUCLEOTIDE SEQUENCE [LARGE SCALE GENOMIC DNA]</scope>
    <source>
        <strain evidence="3 4">CCTCC AA 208026</strain>
    </source>
</reference>
<dbReference type="Gene3D" id="1.10.260.40">
    <property type="entry name" value="lambda repressor-like DNA-binding domains"/>
    <property type="match status" value="1"/>
</dbReference>
<dbReference type="AlphaFoldDB" id="A0A367FNW0"/>
<organism evidence="3 4">
    <name type="scientific">Sphaerisporangium album</name>
    <dbReference type="NCBI Taxonomy" id="509200"/>
    <lineage>
        <taxon>Bacteria</taxon>
        <taxon>Bacillati</taxon>
        <taxon>Actinomycetota</taxon>
        <taxon>Actinomycetes</taxon>
        <taxon>Streptosporangiales</taxon>
        <taxon>Streptosporangiaceae</taxon>
        <taxon>Sphaerisporangium</taxon>
    </lineage>
</organism>
<evidence type="ECO:0000313" key="3">
    <source>
        <dbReference type="EMBL" id="RCG31951.1"/>
    </source>
</evidence>
<feature type="region of interest" description="Disordered" evidence="1">
    <location>
        <begin position="116"/>
        <end position="140"/>
    </location>
</feature>
<evidence type="ECO:0000256" key="1">
    <source>
        <dbReference type="SAM" id="MobiDB-lite"/>
    </source>
</evidence>
<evidence type="ECO:0000259" key="2">
    <source>
        <dbReference type="PROSITE" id="PS50943"/>
    </source>
</evidence>